<dbReference type="InterPro" id="IPR036812">
    <property type="entry name" value="NAD(P)_OxRdtase_dom_sf"/>
</dbReference>
<dbReference type="InterPro" id="IPR020471">
    <property type="entry name" value="AKR"/>
</dbReference>
<name>A0A9P4V1R1_9PLEO</name>
<evidence type="ECO:0000256" key="1">
    <source>
        <dbReference type="ARBA" id="ARBA00023002"/>
    </source>
</evidence>
<dbReference type="AlphaFoldDB" id="A0A9P4V1R1"/>
<accession>A0A9P4V1R1</accession>
<dbReference type="EMBL" id="ML996162">
    <property type="protein sequence ID" value="KAF2733378.1"/>
    <property type="molecule type" value="Genomic_DNA"/>
</dbReference>
<keyword evidence="4" id="KW-1185">Reference proteome</keyword>
<dbReference type="CDD" id="cd19075">
    <property type="entry name" value="AKR_AKR7A1-5"/>
    <property type="match status" value="1"/>
</dbReference>
<evidence type="ECO:0000313" key="4">
    <source>
        <dbReference type="Proteomes" id="UP000799444"/>
    </source>
</evidence>
<dbReference type="SUPFAM" id="SSF51430">
    <property type="entry name" value="NAD(P)-linked oxidoreductase"/>
    <property type="match status" value="1"/>
</dbReference>
<gene>
    <name evidence="3" type="ORF">EJ04DRAFT_513254</name>
</gene>
<dbReference type="OrthoDB" id="48988at2759"/>
<comment type="caution">
    <text evidence="3">The sequence shown here is derived from an EMBL/GenBank/DDBJ whole genome shotgun (WGS) entry which is preliminary data.</text>
</comment>
<protein>
    <submittedName>
        <fullName evidence="3">Aldo/keto reductase</fullName>
    </submittedName>
</protein>
<dbReference type="InterPro" id="IPR050523">
    <property type="entry name" value="AKR_Detox_Biosynth"/>
</dbReference>
<dbReference type="InterPro" id="IPR023210">
    <property type="entry name" value="NADP_OxRdtase_dom"/>
</dbReference>
<reference evidence="3" key="1">
    <citation type="journal article" date="2020" name="Stud. Mycol.">
        <title>101 Dothideomycetes genomes: a test case for predicting lifestyles and emergence of pathogens.</title>
        <authorList>
            <person name="Haridas S."/>
            <person name="Albert R."/>
            <person name="Binder M."/>
            <person name="Bloem J."/>
            <person name="Labutti K."/>
            <person name="Salamov A."/>
            <person name="Andreopoulos B."/>
            <person name="Baker S."/>
            <person name="Barry K."/>
            <person name="Bills G."/>
            <person name="Bluhm B."/>
            <person name="Cannon C."/>
            <person name="Castanera R."/>
            <person name="Culley D."/>
            <person name="Daum C."/>
            <person name="Ezra D."/>
            <person name="Gonzalez J."/>
            <person name="Henrissat B."/>
            <person name="Kuo A."/>
            <person name="Liang C."/>
            <person name="Lipzen A."/>
            <person name="Lutzoni F."/>
            <person name="Magnuson J."/>
            <person name="Mondo S."/>
            <person name="Nolan M."/>
            <person name="Ohm R."/>
            <person name="Pangilinan J."/>
            <person name="Park H.-J."/>
            <person name="Ramirez L."/>
            <person name="Alfaro M."/>
            <person name="Sun H."/>
            <person name="Tritt A."/>
            <person name="Yoshinaga Y."/>
            <person name="Zwiers L.-H."/>
            <person name="Turgeon B."/>
            <person name="Goodwin S."/>
            <person name="Spatafora J."/>
            <person name="Crous P."/>
            <person name="Grigoriev I."/>
        </authorList>
    </citation>
    <scope>NUCLEOTIDE SEQUENCE</scope>
    <source>
        <strain evidence="3">CBS 125425</strain>
    </source>
</reference>
<evidence type="ECO:0000259" key="2">
    <source>
        <dbReference type="Pfam" id="PF00248"/>
    </source>
</evidence>
<dbReference type="PANTHER" id="PTHR43364:SF4">
    <property type="entry name" value="NAD(P)-LINKED OXIDOREDUCTASE SUPERFAMILY PROTEIN"/>
    <property type="match status" value="1"/>
</dbReference>
<keyword evidence="1" id="KW-0560">Oxidoreductase</keyword>
<dbReference type="GO" id="GO:0016491">
    <property type="term" value="F:oxidoreductase activity"/>
    <property type="evidence" value="ECO:0007669"/>
    <property type="project" value="UniProtKB-KW"/>
</dbReference>
<dbReference type="Proteomes" id="UP000799444">
    <property type="component" value="Unassembled WGS sequence"/>
</dbReference>
<dbReference type="PANTHER" id="PTHR43364">
    <property type="entry name" value="NADH-SPECIFIC METHYLGLYOXAL REDUCTASE-RELATED"/>
    <property type="match status" value="1"/>
</dbReference>
<organism evidence="3 4">
    <name type="scientific">Polyplosphaeria fusca</name>
    <dbReference type="NCBI Taxonomy" id="682080"/>
    <lineage>
        <taxon>Eukaryota</taxon>
        <taxon>Fungi</taxon>
        <taxon>Dikarya</taxon>
        <taxon>Ascomycota</taxon>
        <taxon>Pezizomycotina</taxon>
        <taxon>Dothideomycetes</taxon>
        <taxon>Pleosporomycetidae</taxon>
        <taxon>Pleosporales</taxon>
        <taxon>Tetraplosphaeriaceae</taxon>
        <taxon>Polyplosphaeria</taxon>
    </lineage>
</organism>
<dbReference type="PRINTS" id="PR00069">
    <property type="entry name" value="ALDKETRDTASE"/>
</dbReference>
<feature type="domain" description="NADP-dependent oxidoreductase" evidence="2">
    <location>
        <begin position="6"/>
        <end position="301"/>
    </location>
</feature>
<evidence type="ECO:0000313" key="3">
    <source>
        <dbReference type="EMBL" id="KAF2733378.1"/>
    </source>
</evidence>
<dbReference type="Gene3D" id="3.20.20.100">
    <property type="entry name" value="NADP-dependent oxidoreductase domain"/>
    <property type="match status" value="1"/>
</dbReference>
<proteinExistence type="predicted"/>
<dbReference type="Pfam" id="PF00248">
    <property type="entry name" value="Aldo_ket_red"/>
    <property type="match status" value="1"/>
</dbReference>
<sequence>MTIKTVFGGASLNPNAEISSPEKLEEALKVFKKAGVNNIDTARLYQGSEEMIGKAAGHEDFIIDSKILGGFSPGTTKKELLIADTQDSLDKCKIPQFDILYIHAPDAEVPFEEMVEAVNEVHKKGLIKRFGLSNFSAEEVQRVYDIAKANGYLLPSVYQGNYSPVARKAETLLFPTLRKLGFVFYAYSPLAGGFLTKTKEQIEQGAGRFNDTAVGGMYNRLYNRPSYVEALAVWNEVAEKEGVSKGELAYRWVGYNSALKEELGDAVIFGASKFAQVEQTAEWLKKGPLSEEAARGIERVWASVEKEAPLDNWEVAGKK</sequence>